<keyword evidence="3" id="KW-1185">Reference proteome</keyword>
<reference evidence="2 3" key="1">
    <citation type="submission" date="2023-03" db="EMBL/GenBank/DDBJ databases">
        <title>Muricauda XX sp. nov. and Muricauda XXX sp. nov., two novel species isolated from Okinawa Trough.</title>
        <authorList>
            <person name="Cao W."/>
            <person name="Deng X."/>
        </authorList>
    </citation>
    <scope>NUCLEOTIDE SEQUENCE [LARGE SCALE GENOMIC DNA]</scope>
    <source>
        <strain evidence="2 3">334s03</strain>
    </source>
</reference>
<protein>
    <submittedName>
        <fullName evidence="2">DUF4172 domain-containing protein</fullName>
    </submittedName>
</protein>
<sequence>MELATSKMASISYNQEALKSLEYQFMQANGIALGAFKHVQDDEKDELLIEILVNEALKTSEIEGEYLDRDSVQESIKKNLGLESTKRKLPPSEFGISEMMVNLYGTYDKPITIDKLFQWHMMLTNVRRDLVDIGRYRTHEDPMQVVSGRLDR</sequence>
<evidence type="ECO:0000313" key="2">
    <source>
        <dbReference type="EMBL" id="MDF0716578.1"/>
    </source>
</evidence>
<dbReference type="RefSeq" id="WP_275615803.1">
    <property type="nucleotide sequence ID" value="NZ_JARFVB010000005.1"/>
</dbReference>
<dbReference type="Pfam" id="PF13776">
    <property type="entry name" value="DUF4172"/>
    <property type="match status" value="1"/>
</dbReference>
<evidence type="ECO:0000259" key="1">
    <source>
        <dbReference type="Pfam" id="PF13776"/>
    </source>
</evidence>
<comment type="caution">
    <text evidence="2">The sequence shown here is derived from an EMBL/GenBank/DDBJ whole genome shotgun (WGS) entry which is preliminary data.</text>
</comment>
<dbReference type="EMBL" id="JARFVB010000005">
    <property type="protein sequence ID" value="MDF0716578.1"/>
    <property type="molecule type" value="Genomic_DNA"/>
</dbReference>
<proteinExistence type="predicted"/>
<dbReference type="InterPro" id="IPR025230">
    <property type="entry name" value="DUF4172"/>
</dbReference>
<feature type="domain" description="DUF4172" evidence="1">
    <location>
        <begin position="10"/>
        <end position="82"/>
    </location>
</feature>
<dbReference type="InterPro" id="IPR036597">
    <property type="entry name" value="Fido-like_dom_sf"/>
</dbReference>
<dbReference type="Proteomes" id="UP001221366">
    <property type="component" value="Unassembled WGS sequence"/>
</dbReference>
<evidence type="ECO:0000313" key="3">
    <source>
        <dbReference type="Proteomes" id="UP001221366"/>
    </source>
</evidence>
<organism evidence="2 3">
    <name type="scientific">Flagellimonas yonaguniensis</name>
    <dbReference type="NCBI Taxonomy" id="3031325"/>
    <lineage>
        <taxon>Bacteria</taxon>
        <taxon>Pseudomonadati</taxon>
        <taxon>Bacteroidota</taxon>
        <taxon>Flavobacteriia</taxon>
        <taxon>Flavobacteriales</taxon>
        <taxon>Flavobacteriaceae</taxon>
        <taxon>Flagellimonas</taxon>
    </lineage>
</organism>
<gene>
    <name evidence="2" type="ORF">PY092_10500</name>
</gene>
<accession>A0ABT5XZQ6</accession>
<name>A0ABT5XZQ6_9FLAO</name>
<dbReference type="Gene3D" id="1.10.3290.10">
    <property type="entry name" value="Fido-like domain"/>
    <property type="match status" value="1"/>
</dbReference>